<feature type="compositionally biased region" description="Low complexity" evidence="1">
    <location>
        <begin position="28"/>
        <end position="40"/>
    </location>
</feature>
<accession>A0A5D3YGG6</accession>
<dbReference type="Proteomes" id="UP000324595">
    <property type="component" value="Unassembled WGS sequence"/>
</dbReference>
<comment type="caution">
    <text evidence="2">The sequence shown here is derived from an EMBL/GenBank/DDBJ whole genome shotgun (WGS) entry which is preliminary data.</text>
</comment>
<proteinExistence type="predicted"/>
<feature type="compositionally biased region" description="Polar residues" evidence="1">
    <location>
        <begin position="41"/>
        <end position="56"/>
    </location>
</feature>
<gene>
    <name evidence="2" type="ORF">LX73_2472</name>
</gene>
<sequence>MDKNLKTIKNRPGIPPVEEIQKRGWTGLNLNQSSTTSNQTATKIKIQQSKRSNYYV</sequence>
<organism evidence="2 3">
    <name type="scientific">Fodinibius salinus</name>
    <dbReference type="NCBI Taxonomy" id="860790"/>
    <lineage>
        <taxon>Bacteria</taxon>
        <taxon>Pseudomonadati</taxon>
        <taxon>Balneolota</taxon>
        <taxon>Balneolia</taxon>
        <taxon>Balneolales</taxon>
        <taxon>Balneolaceae</taxon>
        <taxon>Fodinibius</taxon>
    </lineage>
</organism>
<dbReference type="AlphaFoldDB" id="A0A5D3YGG6"/>
<evidence type="ECO:0000313" key="2">
    <source>
        <dbReference type="EMBL" id="TYP92218.1"/>
    </source>
</evidence>
<reference evidence="2 3" key="1">
    <citation type="submission" date="2019-07" db="EMBL/GenBank/DDBJ databases">
        <title>Genomic Encyclopedia of Archaeal and Bacterial Type Strains, Phase II (KMG-II): from individual species to whole genera.</title>
        <authorList>
            <person name="Goeker M."/>
        </authorList>
    </citation>
    <scope>NUCLEOTIDE SEQUENCE [LARGE SCALE GENOMIC DNA]</scope>
    <source>
        <strain evidence="2 3">DSM 21935</strain>
    </source>
</reference>
<feature type="region of interest" description="Disordered" evidence="1">
    <location>
        <begin position="28"/>
        <end position="56"/>
    </location>
</feature>
<evidence type="ECO:0000256" key="1">
    <source>
        <dbReference type="SAM" id="MobiDB-lite"/>
    </source>
</evidence>
<keyword evidence="3" id="KW-1185">Reference proteome</keyword>
<name>A0A5D3YGG6_9BACT</name>
<dbReference type="EMBL" id="VNHY01000004">
    <property type="protein sequence ID" value="TYP92218.1"/>
    <property type="molecule type" value="Genomic_DNA"/>
</dbReference>
<evidence type="ECO:0000313" key="3">
    <source>
        <dbReference type="Proteomes" id="UP000324595"/>
    </source>
</evidence>
<protein>
    <submittedName>
        <fullName evidence="2">Uncharacterized protein</fullName>
    </submittedName>
</protein>